<gene>
    <name evidence="1" type="ORF">SAMN04488696_2242</name>
</gene>
<dbReference type="RefSeq" id="WP_091936892.1">
    <property type="nucleotide sequence ID" value="NZ_FOUJ01000004.1"/>
</dbReference>
<sequence>MVRIMIEWVLFFFSPFDPICSNSDPMPESDYKGRFAWSSVTVTVASEDILVPTVVRGNWVIDDVPDKEVVGVTGFDGNVTFTSDRIRLETARFIPDGFFKFNVISPVSC</sequence>
<organism evidence="1 2">
    <name type="scientific">Methanolobus profundi</name>
    <dbReference type="NCBI Taxonomy" id="487685"/>
    <lineage>
        <taxon>Archaea</taxon>
        <taxon>Methanobacteriati</taxon>
        <taxon>Methanobacteriota</taxon>
        <taxon>Stenosarchaea group</taxon>
        <taxon>Methanomicrobia</taxon>
        <taxon>Methanosarcinales</taxon>
        <taxon>Methanosarcinaceae</taxon>
        <taxon>Methanolobus</taxon>
    </lineage>
</organism>
<name>A0A1I4T7U7_9EURY</name>
<dbReference type="AlphaFoldDB" id="A0A1I4T7U7"/>
<proteinExistence type="predicted"/>
<reference evidence="2" key="1">
    <citation type="submission" date="2016-10" db="EMBL/GenBank/DDBJ databases">
        <authorList>
            <person name="Varghese N."/>
            <person name="Submissions S."/>
        </authorList>
    </citation>
    <scope>NUCLEOTIDE SEQUENCE [LARGE SCALE GENOMIC DNA]</scope>
    <source>
        <strain evidence="2">Mob M</strain>
    </source>
</reference>
<dbReference type="STRING" id="487685.SAMN04488696_2242"/>
<evidence type="ECO:0000313" key="2">
    <source>
        <dbReference type="Proteomes" id="UP000198535"/>
    </source>
</evidence>
<accession>A0A1I4T7U7</accession>
<dbReference type="EMBL" id="FOUJ01000004">
    <property type="protein sequence ID" value="SFM72814.1"/>
    <property type="molecule type" value="Genomic_DNA"/>
</dbReference>
<keyword evidence="2" id="KW-1185">Reference proteome</keyword>
<evidence type="ECO:0000313" key="1">
    <source>
        <dbReference type="EMBL" id="SFM72814.1"/>
    </source>
</evidence>
<protein>
    <submittedName>
        <fullName evidence="1">Uncharacterized protein</fullName>
    </submittedName>
</protein>
<dbReference type="Proteomes" id="UP000198535">
    <property type="component" value="Unassembled WGS sequence"/>
</dbReference>